<dbReference type="InterPro" id="IPR006522">
    <property type="entry name" value="Phage_virion_morphogenesis"/>
</dbReference>
<dbReference type="AlphaFoldDB" id="A0A3L7JK99"/>
<feature type="region of interest" description="Disordered" evidence="1">
    <location>
        <begin position="43"/>
        <end position="71"/>
    </location>
</feature>
<dbReference type="EMBL" id="RCWN01000001">
    <property type="protein sequence ID" value="RLQ88912.1"/>
    <property type="molecule type" value="Genomic_DNA"/>
</dbReference>
<sequence length="164" mass="17379">MTSGIALTLSLSDFDSALARIGDVIELDTGALAAEVAALGESQTRRRIDSEKSAPDGTPWPPNRAGTPTLKQTGRNLLDSVASVSGADYAEWGATWEYAHVHQEGAVIEPKTAKVLVFQGPNGKTFARRVTIPARPFVGLSDDNRAEISDLVSDFLSRSGGVAR</sequence>
<comment type="caution">
    <text evidence="2">The sequence shown here is derived from an EMBL/GenBank/DDBJ whole genome shotgun (WGS) entry which is preliminary data.</text>
</comment>
<reference evidence="2 3" key="1">
    <citation type="submission" date="2018-10" db="EMBL/GenBank/DDBJ databases">
        <title>Notoacmeibacter sp. M2BS9Y-3-1, whole genome shotgun sequence.</title>
        <authorList>
            <person name="Tuo L."/>
        </authorList>
    </citation>
    <scope>NUCLEOTIDE SEQUENCE [LARGE SCALE GENOMIC DNA]</scope>
    <source>
        <strain evidence="2 3">M2BS9Y-3-1</strain>
    </source>
</reference>
<evidence type="ECO:0000313" key="2">
    <source>
        <dbReference type="EMBL" id="RLQ88912.1"/>
    </source>
</evidence>
<evidence type="ECO:0000256" key="1">
    <source>
        <dbReference type="SAM" id="MobiDB-lite"/>
    </source>
</evidence>
<keyword evidence="3" id="KW-1185">Reference proteome</keyword>
<feature type="compositionally biased region" description="Basic and acidic residues" evidence="1">
    <location>
        <begin position="43"/>
        <end position="54"/>
    </location>
</feature>
<dbReference type="NCBIfam" id="TIGR01635">
    <property type="entry name" value="tail_comp_S"/>
    <property type="match status" value="1"/>
</dbReference>
<dbReference type="Pfam" id="PF05069">
    <property type="entry name" value="Phage_tail_S"/>
    <property type="match status" value="1"/>
</dbReference>
<accession>A0A3L7JK99</accession>
<organism evidence="2 3">
    <name type="scientific">Notoacmeibacter ruber</name>
    <dbReference type="NCBI Taxonomy" id="2670375"/>
    <lineage>
        <taxon>Bacteria</taxon>
        <taxon>Pseudomonadati</taxon>
        <taxon>Pseudomonadota</taxon>
        <taxon>Alphaproteobacteria</taxon>
        <taxon>Hyphomicrobiales</taxon>
        <taxon>Notoacmeibacteraceae</taxon>
        <taxon>Notoacmeibacter</taxon>
    </lineage>
</organism>
<gene>
    <name evidence="2" type="ORF">D8780_12425</name>
</gene>
<dbReference type="Proteomes" id="UP000281094">
    <property type="component" value="Unassembled WGS sequence"/>
</dbReference>
<evidence type="ECO:0000313" key="3">
    <source>
        <dbReference type="Proteomes" id="UP000281094"/>
    </source>
</evidence>
<proteinExistence type="predicted"/>
<dbReference type="RefSeq" id="WP_121645880.1">
    <property type="nucleotide sequence ID" value="NZ_RCWN01000001.1"/>
</dbReference>
<protein>
    <submittedName>
        <fullName evidence="2">Phage virion morphogenesis protein</fullName>
    </submittedName>
</protein>
<name>A0A3L7JK99_9HYPH</name>